<dbReference type="Gene3D" id="2.60.40.4070">
    <property type="match status" value="1"/>
</dbReference>
<name>A0A4Z0PLD5_9BACT</name>
<feature type="chain" id="PRO_5021504909" evidence="1">
    <location>
        <begin position="32"/>
        <end position="662"/>
    </location>
</feature>
<accession>A0A4Z0PLD5</accession>
<organism evidence="3 4">
    <name type="scientific">Hymenobacter elongatus</name>
    <dbReference type="NCBI Taxonomy" id="877208"/>
    <lineage>
        <taxon>Bacteria</taxon>
        <taxon>Pseudomonadati</taxon>
        <taxon>Bacteroidota</taxon>
        <taxon>Cytophagia</taxon>
        <taxon>Cytophagales</taxon>
        <taxon>Hymenobacteraceae</taxon>
        <taxon>Hymenobacter</taxon>
    </lineage>
</organism>
<dbReference type="AlphaFoldDB" id="A0A4Z0PLD5"/>
<dbReference type="Proteomes" id="UP000297739">
    <property type="component" value="Unassembled WGS sequence"/>
</dbReference>
<feature type="domain" description="DUF4394" evidence="2">
    <location>
        <begin position="318"/>
        <end position="559"/>
    </location>
</feature>
<comment type="caution">
    <text evidence="3">The sequence shown here is derived from an EMBL/GenBank/DDBJ whole genome shotgun (WGS) entry which is preliminary data.</text>
</comment>
<reference evidence="3 4" key="1">
    <citation type="submission" date="2019-04" db="EMBL/GenBank/DDBJ databases">
        <authorList>
            <person name="Feng G."/>
            <person name="Zhang J."/>
            <person name="Zhu H."/>
        </authorList>
    </citation>
    <scope>NUCLEOTIDE SEQUENCE [LARGE SCALE GENOMIC DNA]</scope>
    <source>
        <strain evidence="3 4">JCM 17223</strain>
    </source>
</reference>
<keyword evidence="4" id="KW-1185">Reference proteome</keyword>
<dbReference type="RefSeq" id="WP_135497654.1">
    <property type="nucleotide sequence ID" value="NZ_SRLD01000017.1"/>
</dbReference>
<evidence type="ECO:0000313" key="4">
    <source>
        <dbReference type="Proteomes" id="UP000297739"/>
    </source>
</evidence>
<sequence>MKKTATTRFPAFGKAMLGLAALTLTAGAASAQTVYGLASVAGNTASSLVTFSATAPGTFTATLPITGLGAGQTLVGLDSRPNTGQLFALGYNPTGTQAQLYTLNTTTGALTTVGAALTLNLGATTNRIGFDFNPTVDRIRVTGNNNSNFRLNPNNGALAFIDGNLSYATTDANAGQTPGVGSVAYANSFIGATATVLYDIDEAASRYTTQDPPNNGTLNSRNQLTVSTATALATDLDIYFNPTTRLNNAYLTIASGTTVAPTTQLYTLDFITGANMTAVGVIGPVGTLVSDIAFAIDRPTTLPAITGQLVYALAGTNMLTFDSAQPGLIRTSVGITGVDATQTLVGLDVRPLNNALYALGYNSATQTGQLYTINAATGVATPTSAGIALALGTGSIGFDFNPTVDRIRVVGANRTNYRLNPVTGVLAFTDGQLAYASGTNTPTIGAVAYTNSFTGANATSGTTLYAYDEVLNLLNTQSTANPPMDGQLTTVGSSGITANVSPANVDMDIYSTGVGVNSAYLVATTGTSANSTFYTLNLTSGVATAVGPIGNGGTIRDIAVAGAAGVTTGTQDRADLATGLSLYPNPMAGEAQLAFTLPRASQVTLVVTDALGRQVETLNAGTLAAGAQLVRWNSAAQRQGLYFFTLLLDGTPAGTRRGVLLK</sequence>
<dbReference type="NCBIfam" id="TIGR04183">
    <property type="entry name" value="Por_Secre_tail"/>
    <property type="match status" value="1"/>
</dbReference>
<dbReference type="InterPro" id="IPR026444">
    <property type="entry name" value="Secre_tail"/>
</dbReference>
<evidence type="ECO:0000313" key="3">
    <source>
        <dbReference type="EMBL" id="TGE16271.1"/>
    </source>
</evidence>
<dbReference type="InterPro" id="IPR025507">
    <property type="entry name" value="DUF4394"/>
</dbReference>
<protein>
    <submittedName>
        <fullName evidence="3">DUF4394 domain-containing protein</fullName>
    </submittedName>
</protein>
<feature type="signal peptide" evidence="1">
    <location>
        <begin position="1"/>
        <end position="31"/>
    </location>
</feature>
<evidence type="ECO:0000259" key="2">
    <source>
        <dbReference type="Pfam" id="PF14339"/>
    </source>
</evidence>
<evidence type="ECO:0000256" key="1">
    <source>
        <dbReference type="SAM" id="SignalP"/>
    </source>
</evidence>
<keyword evidence="1" id="KW-0732">Signal</keyword>
<dbReference type="EMBL" id="SRLD01000017">
    <property type="protein sequence ID" value="TGE16271.1"/>
    <property type="molecule type" value="Genomic_DNA"/>
</dbReference>
<feature type="domain" description="DUF4394" evidence="2">
    <location>
        <begin position="48"/>
        <end position="293"/>
    </location>
</feature>
<proteinExistence type="predicted"/>
<dbReference type="OrthoDB" id="531718at2"/>
<dbReference type="Pfam" id="PF14339">
    <property type="entry name" value="DUF4394"/>
    <property type="match status" value="2"/>
</dbReference>
<gene>
    <name evidence="3" type="ORF">E5J99_10340</name>
</gene>